<dbReference type="InterPro" id="IPR023186">
    <property type="entry name" value="IUNH"/>
</dbReference>
<dbReference type="GO" id="GO:0016787">
    <property type="term" value="F:hydrolase activity"/>
    <property type="evidence" value="ECO:0007669"/>
    <property type="project" value="UniProtKB-KW"/>
</dbReference>
<evidence type="ECO:0000313" key="4">
    <source>
        <dbReference type="EMBL" id="WFT74053.1"/>
    </source>
</evidence>
<dbReference type="InterPro" id="IPR001910">
    <property type="entry name" value="Inosine/uridine_hydrolase_dom"/>
</dbReference>
<gene>
    <name evidence="4" type="ORF">P9989_17010</name>
</gene>
<name>A0ABY8IV58_9BACI</name>
<dbReference type="InterPro" id="IPR036452">
    <property type="entry name" value="Ribo_hydro-like"/>
</dbReference>
<dbReference type="EMBL" id="CP121671">
    <property type="protein sequence ID" value="WFT74053.1"/>
    <property type="molecule type" value="Genomic_DNA"/>
</dbReference>
<accession>A0ABY8IV58</accession>
<dbReference type="PANTHER" id="PTHR12304">
    <property type="entry name" value="INOSINE-URIDINE PREFERRING NUCLEOSIDE HYDROLASE"/>
    <property type="match status" value="1"/>
</dbReference>
<keyword evidence="5" id="KW-1185">Reference proteome</keyword>
<evidence type="ECO:0000256" key="2">
    <source>
        <dbReference type="ARBA" id="ARBA00023295"/>
    </source>
</evidence>
<dbReference type="Pfam" id="PF01156">
    <property type="entry name" value="IU_nuc_hydro"/>
    <property type="match status" value="1"/>
</dbReference>
<dbReference type="RefSeq" id="WP_283076057.1">
    <property type="nucleotide sequence ID" value="NZ_CP121671.1"/>
</dbReference>
<feature type="domain" description="Inosine/uridine-preferring nucleoside hydrolase" evidence="3">
    <location>
        <begin position="4"/>
        <end position="299"/>
    </location>
</feature>
<sequence>MEHIILDVDTGIDDALAIAYAVHSPELNVLGITTGFGNVSQKEATRNTLQVLDVLDADQNIPVIPGATTPISGRHIKEKSTRIHGEDGLGNSGLPFSKRTPHPYEAADFIIEKMEEYPGQITVIAVGPQTNMALAIQKKPEIVHLAKRVVIMGGAVTVPGNVTPYAEANIYADPDAASIVFESCMPVTLVGLDVTMQTLLRVEDVQKWTAVNSDYSDFLQTICHYYINAYHQFDPALGGCALHDPLAVGVVIDPSFVKMTPMHVGVNIERGDSLGNTHEVSKNNKNVEVCLDIDVDRFVSHFLNRIV</sequence>
<evidence type="ECO:0000259" key="3">
    <source>
        <dbReference type="Pfam" id="PF01156"/>
    </source>
</evidence>
<protein>
    <submittedName>
        <fullName evidence="4">Nucleoside hydrolase</fullName>
    </submittedName>
</protein>
<organism evidence="4 5">
    <name type="scientific">Halobacillus naozhouensis</name>
    <dbReference type="NCBI Taxonomy" id="554880"/>
    <lineage>
        <taxon>Bacteria</taxon>
        <taxon>Bacillati</taxon>
        <taxon>Bacillota</taxon>
        <taxon>Bacilli</taxon>
        <taxon>Bacillales</taxon>
        <taxon>Bacillaceae</taxon>
        <taxon>Halobacillus</taxon>
    </lineage>
</organism>
<proteinExistence type="predicted"/>
<dbReference type="CDD" id="cd02650">
    <property type="entry name" value="nuc_hydro_CaPnhB"/>
    <property type="match status" value="1"/>
</dbReference>
<keyword evidence="1 4" id="KW-0378">Hydrolase</keyword>
<keyword evidence="2" id="KW-0326">Glycosidase</keyword>
<dbReference type="SUPFAM" id="SSF53590">
    <property type="entry name" value="Nucleoside hydrolase"/>
    <property type="match status" value="1"/>
</dbReference>
<dbReference type="Proteomes" id="UP001221597">
    <property type="component" value="Chromosome"/>
</dbReference>
<evidence type="ECO:0000256" key="1">
    <source>
        <dbReference type="ARBA" id="ARBA00022801"/>
    </source>
</evidence>
<reference evidence="4 5" key="1">
    <citation type="submission" date="2023-04" db="EMBL/GenBank/DDBJ databases">
        <title>Genome sequence of Halobacillus naozhouensis KACC 21980.</title>
        <authorList>
            <person name="Kim S."/>
            <person name="Heo J."/>
            <person name="Kwon S.-W."/>
        </authorList>
    </citation>
    <scope>NUCLEOTIDE SEQUENCE [LARGE SCALE GENOMIC DNA]</scope>
    <source>
        <strain evidence="4 5">KCTC 13234</strain>
    </source>
</reference>
<evidence type="ECO:0000313" key="5">
    <source>
        <dbReference type="Proteomes" id="UP001221597"/>
    </source>
</evidence>
<dbReference type="PANTHER" id="PTHR12304:SF4">
    <property type="entry name" value="URIDINE NUCLEOSIDASE"/>
    <property type="match status" value="1"/>
</dbReference>
<dbReference type="Gene3D" id="3.90.245.10">
    <property type="entry name" value="Ribonucleoside hydrolase-like"/>
    <property type="match status" value="1"/>
</dbReference>